<dbReference type="Proteomes" id="UP001595793">
    <property type="component" value="Unassembled WGS sequence"/>
</dbReference>
<keyword evidence="2" id="KW-1185">Reference proteome</keyword>
<comment type="caution">
    <text evidence="1">The sequence shown here is derived from an EMBL/GenBank/DDBJ whole genome shotgun (WGS) entry which is preliminary data.</text>
</comment>
<name>A0ABV8HAC1_9FLAO</name>
<dbReference type="RefSeq" id="WP_290234672.1">
    <property type="nucleotide sequence ID" value="NZ_JAUFPZ010000002.1"/>
</dbReference>
<organism evidence="1 2">
    <name type="scientific">Zunongwangia endophytica</name>
    <dbReference type="NCBI Taxonomy" id="1808945"/>
    <lineage>
        <taxon>Bacteria</taxon>
        <taxon>Pseudomonadati</taxon>
        <taxon>Bacteroidota</taxon>
        <taxon>Flavobacteriia</taxon>
        <taxon>Flavobacteriales</taxon>
        <taxon>Flavobacteriaceae</taxon>
        <taxon>Zunongwangia</taxon>
    </lineage>
</organism>
<dbReference type="EMBL" id="JBHSAS010000006">
    <property type="protein sequence ID" value="MFC4027224.1"/>
    <property type="molecule type" value="Genomic_DNA"/>
</dbReference>
<sequence length="130" mass="15310">MIITSQIPIKNLSQDDLKVMNEAAQVYNAILEHLCHTNNQSQQHIHHSILYGYRRMIAQRFTRRNIPIRNTLNLEVYQAFVAFDSLMLFQDKTDNQLKKVKANKISNEIYEELPQAKDLNWLSINSHMIK</sequence>
<proteinExistence type="predicted"/>
<reference evidence="2" key="1">
    <citation type="journal article" date="2019" name="Int. J. Syst. Evol. Microbiol.">
        <title>The Global Catalogue of Microorganisms (GCM) 10K type strain sequencing project: providing services to taxonomists for standard genome sequencing and annotation.</title>
        <authorList>
            <consortium name="The Broad Institute Genomics Platform"/>
            <consortium name="The Broad Institute Genome Sequencing Center for Infectious Disease"/>
            <person name="Wu L."/>
            <person name="Ma J."/>
        </authorList>
    </citation>
    <scope>NUCLEOTIDE SEQUENCE [LARGE SCALE GENOMIC DNA]</scope>
    <source>
        <strain evidence="2">CECT 9128</strain>
    </source>
</reference>
<gene>
    <name evidence="1" type="ORF">ACFOS1_07395</name>
</gene>
<evidence type="ECO:0000313" key="2">
    <source>
        <dbReference type="Proteomes" id="UP001595793"/>
    </source>
</evidence>
<protein>
    <submittedName>
        <fullName evidence="1">Uncharacterized protein</fullName>
    </submittedName>
</protein>
<accession>A0ABV8HAC1</accession>
<evidence type="ECO:0000313" key="1">
    <source>
        <dbReference type="EMBL" id="MFC4027224.1"/>
    </source>
</evidence>